<evidence type="ECO:0000313" key="2">
    <source>
        <dbReference type="Proteomes" id="UP000321261"/>
    </source>
</evidence>
<gene>
    <name evidence="1" type="ORF">FHX44_118115</name>
</gene>
<keyword evidence="2" id="KW-1185">Reference proteome</keyword>
<dbReference type="EMBL" id="VIWU01000001">
    <property type="protein sequence ID" value="TWF82170.1"/>
    <property type="molecule type" value="Genomic_DNA"/>
</dbReference>
<accession>A0A561T4Y3</accession>
<dbReference type="AlphaFoldDB" id="A0A561T4Y3"/>
<name>A0A561T4Y3_9PSEU</name>
<proteinExistence type="predicted"/>
<protein>
    <submittedName>
        <fullName evidence="1">Uncharacterized protein</fullName>
    </submittedName>
</protein>
<organism evidence="1 2">
    <name type="scientific">Pseudonocardia hierapolitana</name>
    <dbReference type="NCBI Taxonomy" id="1128676"/>
    <lineage>
        <taxon>Bacteria</taxon>
        <taxon>Bacillati</taxon>
        <taxon>Actinomycetota</taxon>
        <taxon>Actinomycetes</taxon>
        <taxon>Pseudonocardiales</taxon>
        <taxon>Pseudonocardiaceae</taxon>
        <taxon>Pseudonocardia</taxon>
    </lineage>
</organism>
<evidence type="ECO:0000313" key="1">
    <source>
        <dbReference type="EMBL" id="TWF82170.1"/>
    </source>
</evidence>
<reference evidence="1 2" key="1">
    <citation type="submission" date="2019-06" db="EMBL/GenBank/DDBJ databases">
        <title>Sequencing the genomes of 1000 actinobacteria strains.</title>
        <authorList>
            <person name="Klenk H.-P."/>
        </authorList>
    </citation>
    <scope>NUCLEOTIDE SEQUENCE [LARGE SCALE GENOMIC DNA]</scope>
    <source>
        <strain evidence="1 2">DSM 45671</strain>
    </source>
</reference>
<dbReference type="Proteomes" id="UP000321261">
    <property type="component" value="Unassembled WGS sequence"/>
</dbReference>
<dbReference type="RefSeq" id="WP_147260543.1">
    <property type="nucleotide sequence ID" value="NZ_VIWU01000001.1"/>
</dbReference>
<sequence>MAAPSPAFGPAEWVVLTFPGTALPAARVLFSDQDLVSIAAETERDTTTLVLVWVNRWAAEFADTTQRHQAPACPP</sequence>
<dbReference type="OrthoDB" id="1779644at2"/>
<comment type="caution">
    <text evidence="1">The sequence shown here is derived from an EMBL/GenBank/DDBJ whole genome shotgun (WGS) entry which is preliminary data.</text>
</comment>